<keyword evidence="3" id="KW-1185">Reference proteome</keyword>
<feature type="compositionally biased region" description="Basic residues" evidence="1">
    <location>
        <begin position="150"/>
        <end position="161"/>
    </location>
</feature>
<protein>
    <submittedName>
        <fullName evidence="2">Uncharacterized protein</fullName>
    </submittedName>
</protein>
<dbReference type="GO" id="GO:0005814">
    <property type="term" value="C:centriole"/>
    <property type="evidence" value="ECO:0007669"/>
    <property type="project" value="TreeGrafter"/>
</dbReference>
<sequence length="286" mass="33454">MKQEVIKMVGKKSEYQKQFSPAILTKHIPIYQDNLACRIRRRDQQFAHTSIAWDSCSDSTSEDDVKEIQHKLEELKLKEKQEALIRKKEEKRTKSPAKVDKCIETHLSLSGDEDEELYNGDFEKIRKSDFGKTKVIHGKKKIKRPDQSKKIPKGSRTHTVKASRPSTAPSKQSVRRPRTPFVSYGAGDGDRYSGKLWTHNVLADTDVYPAALRAKEKHEEEMRKKVEKHDKYVWLDDRKKNAILKLMKKETGDWDTEYKRHYPAYDKVIYERALSARPDSSCRREY</sequence>
<evidence type="ECO:0000256" key="1">
    <source>
        <dbReference type="SAM" id="MobiDB-lite"/>
    </source>
</evidence>
<dbReference type="Pfam" id="PF15748">
    <property type="entry name" value="CCSAP"/>
    <property type="match status" value="1"/>
</dbReference>
<dbReference type="GO" id="GO:1901673">
    <property type="term" value="P:regulation of mitotic spindle assembly"/>
    <property type="evidence" value="ECO:0007669"/>
    <property type="project" value="TreeGrafter"/>
</dbReference>
<dbReference type="HOGENOM" id="CLU_814454_0_0_1"/>
<proteinExistence type="predicted"/>
<evidence type="ECO:0000313" key="2">
    <source>
        <dbReference type="EMBL" id="ESO85393.1"/>
    </source>
</evidence>
<dbReference type="PANTHER" id="PTHR31022">
    <property type="entry name" value="CENTRIOLE, CILIA AND SPINDLE-ASSOCIATED PROTEIN"/>
    <property type="match status" value="1"/>
</dbReference>
<accession>V3Z427</accession>
<evidence type="ECO:0000313" key="3">
    <source>
        <dbReference type="Proteomes" id="UP000030746"/>
    </source>
</evidence>
<dbReference type="GO" id="GO:0035869">
    <property type="term" value="C:ciliary transition zone"/>
    <property type="evidence" value="ECO:0007669"/>
    <property type="project" value="TreeGrafter"/>
</dbReference>
<dbReference type="InterPro" id="IPR029774">
    <property type="entry name" value="CSAP"/>
</dbReference>
<organism evidence="2 3">
    <name type="scientific">Lottia gigantea</name>
    <name type="common">Giant owl limpet</name>
    <dbReference type="NCBI Taxonomy" id="225164"/>
    <lineage>
        <taxon>Eukaryota</taxon>
        <taxon>Metazoa</taxon>
        <taxon>Spiralia</taxon>
        <taxon>Lophotrochozoa</taxon>
        <taxon>Mollusca</taxon>
        <taxon>Gastropoda</taxon>
        <taxon>Patellogastropoda</taxon>
        <taxon>Lottioidea</taxon>
        <taxon>Lottiidae</taxon>
        <taxon>Lottia</taxon>
    </lineage>
</organism>
<dbReference type="GeneID" id="20247995"/>
<dbReference type="PANTHER" id="PTHR31022:SF4">
    <property type="entry name" value="CENTRIOLE, CILIA AND SPINDLE-ASSOCIATED PROTEIN"/>
    <property type="match status" value="1"/>
</dbReference>
<dbReference type="OMA" id="ALHRTHN"/>
<dbReference type="OrthoDB" id="6616361at2759"/>
<dbReference type="RefSeq" id="XP_009063640.1">
    <property type="nucleotide sequence ID" value="XM_009065392.1"/>
</dbReference>
<dbReference type="GO" id="GO:0005819">
    <property type="term" value="C:spindle"/>
    <property type="evidence" value="ECO:0007669"/>
    <property type="project" value="TreeGrafter"/>
</dbReference>
<dbReference type="CTD" id="20247995"/>
<gene>
    <name evidence="2" type="ORF">LOTGIDRAFT_229417</name>
</gene>
<feature type="region of interest" description="Disordered" evidence="1">
    <location>
        <begin position="135"/>
        <end position="186"/>
    </location>
</feature>
<name>V3Z427_LOTGI</name>
<dbReference type="KEGG" id="lgi:LOTGIDRAFT_229417"/>
<dbReference type="GO" id="GO:0036064">
    <property type="term" value="C:ciliary basal body"/>
    <property type="evidence" value="ECO:0007669"/>
    <property type="project" value="TreeGrafter"/>
</dbReference>
<dbReference type="Proteomes" id="UP000030746">
    <property type="component" value="Unassembled WGS sequence"/>
</dbReference>
<dbReference type="GO" id="GO:0008017">
    <property type="term" value="F:microtubule binding"/>
    <property type="evidence" value="ECO:0007669"/>
    <property type="project" value="TreeGrafter"/>
</dbReference>
<dbReference type="EMBL" id="KB203274">
    <property type="protein sequence ID" value="ESO85393.1"/>
    <property type="molecule type" value="Genomic_DNA"/>
</dbReference>
<dbReference type="AlphaFoldDB" id="V3Z427"/>
<reference evidence="2 3" key="1">
    <citation type="journal article" date="2013" name="Nature">
        <title>Insights into bilaterian evolution from three spiralian genomes.</title>
        <authorList>
            <person name="Simakov O."/>
            <person name="Marletaz F."/>
            <person name="Cho S.J."/>
            <person name="Edsinger-Gonzales E."/>
            <person name="Havlak P."/>
            <person name="Hellsten U."/>
            <person name="Kuo D.H."/>
            <person name="Larsson T."/>
            <person name="Lv J."/>
            <person name="Arendt D."/>
            <person name="Savage R."/>
            <person name="Osoegawa K."/>
            <person name="de Jong P."/>
            <person name="Grimwood J."/>
            <person name="Chapman J.A."/>
            <person name="Shapiro H."/>
            <person name="Aerts A."/>
            <person name="Otillar R.P."/>
            <person name="Terry A.Y."/>
            <person name="Boore J.L."/>
            <person name="Grigoriev I.V."/>
            <person name="Lindberg D.R."/>
            <person name="Seaver E.C."/>
            <person name="Weisblat D.A."/>
            <person name="Putnam N.H."/>
            <person name="Rokhsar D.S."/>
        </authorList>
    </citation>
    <scope>NUCLEOTIDE SEQUENCE [LARGE SCALE GENOMIC DNA]</scope>
</reference>